<keyword evidence="3 4" id="KW-0443">Lipid metabolism</keyword>
<dbReference type="Pfam" id="PF01734">
    <property type="entry name" value="Patatin"/>
    <property type="match status" value="1"/>
</dbReference>
<sequence length="264" mass="28995">MARRPVIGLALGAGGARGFAHIGVLKVLEEAQIPIDLIAGSSMGSFVGACYANGCRLSLMEGLAVHFKRKIWLDYKIPGMGFVSGQKAHEVIRLLTHRKRIEEFPIPLAVVATDLSSGEKVVFREGPAADAIRASISIPGVFDPVNIENRLLVDGGVVDRVPVSVVQEMGADLVIAVDVFAKVEEVKIRNIIDVIAQTLDIMERELLRRYTYQADVTIRPKVQDISSTAFTKVEECIRYGEEAAREQLPMVKKMIAEWRGDKDV</sequence>
<dbReference type="InterPro" id="IPR016035">
    <property type="entry name" value="Acyl_Trfase/lysoPLipase"/>
</dbReference>
<evidence type="ECO:0000259" key="5">
    <source>
        <dbReference type="PROSITE" id="PS51635"/>
    </source>
</evidence>
<dbReference type="Proteomes" id="UP001238450">
    <property type="component" value="Unassembled WGS sequence"/>
</dbReference>
<feature type="active site" description="Proton acceptor" evidence="4">
    <location>
        <position position="154"/>
    </location>
</feature>
<dbReference type="EMBL" id="JAUSUV010000006">
    <property type="protein sequence ID" value="MDQ0417371.1"/>
    <property type="molecule type" value="Genomic_DNA"/>
</dbReference>
<dbReference type="PANTHER" id="PTHR14226:SF76">
    <property type="entry name" value="NTE FAMILY PROTEIN RSSA"/>
    <property type="match status" value="1"/>
</dbReference>
<dbReference type="AlphaFoldDB" id="A0AAJ1WTU8"/>
<dbReference type="InterPro" id="IPR002641">
    <property type="entry name" value="PNPLA_dom"/>
</dbReference>
<keyword evidence="7" id="KW-1185">Reference proteome</keyword>
<feature type="short sequence motif" description="DGA/G" evidence="4">
    <location>
        <begin position="154"/>
        <end position="156"/>
    </location>
</feature>
<evidence type="ECO:0000313" key="6">
    <source>
        <dbReference type="EMBL" id="MDQ0417371.1"/>
    </source>
</evidence>
<organism evidence="6 7">
    <name type="scientific">Croceifilum oryzae</name>
    <dbReference type="NCBI Taxonomy" id="1553429"/>
    <lineage>
        <taxon>Bacteria</taxon>
        <taxon>Bacillati</taxon>
        <taxon>Bacillota</taxon>
        <taxon>Bacilli</taxon>
        <taxon>Bacillales</taxon>
        <taxon>Thermoactinomycetaceae</taxon>
        <taxon>Croceifilum</taxon>
    </lineage>
</organism>
<accession>A0AAJ1WTU8</accession>
<dbReference type="PANTHER" id="PTHR14226">
    <property type="entry name" value="NEUROPATHY TARGET ESTERASE/SWISS CHEESE D.MELANOGASTER"/>
    <property type="match status" value="1"/>
</dbReference>
<evidence type="ECO:0000256" key="2">
    <source>
        <dbReference type="ARBA" id="ARBA00022963"/>
    </source>
</evidence>
<protein>
    <submittedName>
        <fullName evidence="6">NTE family protein</fullName>
    </submittedName>
</protein>
<feature type="active site" description="Nucleophile" evidence="4">
    <location>
        <position position="42"/>
    </location>
</feature>
<reference evidence="6 7" key="1">
    <citation type="submission" date="2023-07" db="EMBL/GenBank/DDBJ databases">
        <title>Genomic Encyclopedia of Type Strains, Phase IV (KMG-IV): sequencing the most valuable type-strain genomes for metagenomic binning, comparative biology and taxonomic classification.</title>
        <authorList>
            <person name="Goeker M."/>
        </authorList>
    </citation>
    <scope>NUCLEOTIDE SEQUENCE [LARGE SCALE GENOMIC DNA]</scope>
    <source>
        <strain evidence="6 7">DSM 46876</strain>
    </source>
</reference>
<dbReference type="RefSeq" id="WP_307252399.1">
    <property type="nucleotide sequence ID" value="NZ_JAUSUV010000006.1"/>
</dbReference>
<evidence type="ECO:0000256" key="4">
    <source>
        <dbReference type="PROSITE-ProRule" id="PRU01161"/>
    </source>
</evidence>
<proteinExistence type="predicted"/>
<evidence type="ECO:0000256" key="1">
    <source>
        <dbReference type="ARBA" id="ARBA00022801"/>
    </source>
</evidence>
<dbReference type="SUPFAM" id="SSF52151">
    <property type="entry name" value="FabD/lysophospholipase-like"/>
    <property type="match status" value="1"/>
</dbReference>
<comment type="caution">
    <text evidence="6">The sequence shown here is derived from an EMBL/GenBank/DDBJ whole genome shotgun (WGS) entry which is preliminary data.</text>
</comment>
<keyword evidence="1 4" id="KW-0378">Hydrolase</keyword>
<dbReference type="GO" id="GO:0016042">
    <property type="term" value="P:lipid catabolic process"/>
    <property type="evidence" value="ECO:0007669"/>
    <property type="project" value="UniProtKB-UniRule"/>
</dbReference>
<dbReference type="Gene3D" id="3.40.1090.10">
    <property type="entry name" value="Cytosolic phospholipase A2 catalytic domain"/>
    <property type="match status" value="2"/>
</dbReference>
<comment type="caution">
    <text evidence="4">Lacks conserved residue(s) required for the propagation of feature annotation.</text>
</comment>
<keyword evidence="2 4" id="KW-0442">Lipid degradation</keyword>
<feature type="domain" description="PNPLA" evidence="5">
    <location>
        <begin position="9"/>
        <end position="167"/>
    </location>
</feature>
<dbReference type="InterPro" id="IPR050301">
    <property type="entry name" value="NTE"/>
</dbReference>
<gene>
    <name evidence="6" type="ORF">J2Z48_001544</name>
</gene>
<feature type="short sequence motif" description="GXSXG" evidence="4">
    <location>
        <begin position="40"/>
        <end position="44"/>
    </location>
</feature>
<dbReference type="GO" id="GO:0016787">
    <property type="term" value="F:hydrolase activity"/>
    <property type="evidence" value="ECO:0007669"/>
    <property type="project" value="UniProtKB-UniRule"/>
</dbReference>
<evidence type="ECO:0000256" key="3">
    <source>
        <dbReference type="ARBA" id="ARBA00023098"/>
    </source>
</evidence>
<dbReference type="PROSITE" id="PS51635">
    <property type="entry name" value="PNPLA"/>
    <property type="match status" value="1"/>
</dbReference>
<name>A0AAJ1WTU8_9BACL</name>
<evidence type="ECO:0000313" key="7">
    <source>
        <dbReference type="Proteomes" id="UP001238450"/>
    </source>
</evidence>